<dbReference type="InterPro" id="IPR001087">
    <property type="entry name" value="GDSL"/>
</dbReference>
<dbReference type="SUPFAM" id="SSF52266">
    <property type="entry name" value="SGNH hydrolase"/>
    <property type="match status" value="1"/>
</dbReference>
<evidence type="ECO:0000256" key="3">
    <source>
        <dbReference type="ARBA" id="ARBA00022801"/>
    </source>
</evidence>
<dbReference type="Pfam" id="PF00657">
    <property type="entry name" value="Lipase_GDSL"/>
    <property type="match status" value="1"/>
</dbReference>
<keyword evidence="3" id="KW-0378">Hydrolase</keyword>
<evidence type="ECO:0008006" key="7">
    <source>
        <dbReference type="Google" id="ProtNLM"/>
    </source>
</evidence>
<dbReference type="InterPro" id="IPR036514">
    <property type="entry name" value="SGNH_hydro_sf"/>
</dbReference>
<evidence type="ECO:0000313" key="6">
    <source>
        <dbReference type="Proteomes" id="UP000324705"/>
    </source>
</evidence>
<reference evidence="5 6" key="1">
    <citation type="submission" date="2017-09" db="EMBL/GenBank/DDBJ databases">
        <authorList>
            <consortium name="International Durum Wheat Genome Sequencing Consortium (IDWGSC)"/>
            <person name="Milanesi L."/>
        </authorList>
    </citation>
    <scope>NUCLEOTIDE SEQUENCE [LARGE SCALE GENOMIC DNA]</scope>
    <source>
        <strain evidence="6">cv. Svevo</strain>
    </source>
</reference>
<proteinExistence type="inferred from homology"/>
<name>A0A9R0QCB4_TRITD</name>
<accession>A0A9R0QCB4</accession>
<dbReference type="Gene3D" id="3.40.50.1110">
    <property type="entry name" value="SGNH hydrolase"/>
    <property type="match status" value="1"/>
</dbReference>
<evidence type="ECO:0000256" key="2">
    <source>
        <dbReference type="ARBA" id="ARBA00022729"/>
    </source>
</evidence>
<keyword evidence="4" id="KW-0325">Glycoprotein</keyword>
<dbReference type="GO" id="GO:0016788">
    <property type="term" value="F:hydrolase activity, acting on ester bonds"/>
    <property type="evidence" value="ECO:0007669"/>
    <property type="project" value="InterPro"/>
</dbReference>
<dbReference type="PANTHER" id="PTHR22835">
    <property type="entry name" value="ZINC FINGER FYVE DOMAIN CONTAINING PROTEIN"/>
    <property type="match status" value="1"/>
</dbReference>
<evidence type="ECO:0000256" key="4">
    <source>
        <dbReference type="ARBA" id="ARBA00023180"/>
    </source>
</evidence>
<gene>
    <name evidence="5" type="ORF">TRITD_1Av1G190050</name>
</gene>
<dbReference type="AlphaFoldDB" id="A0A9R0QCB4"/>
<comment type="similarity">
    <text evidence="1">Belongs to the 'GDSL' lipolytic enzyme family.</text>
</comment>
<dbReference type="Gramene" id="TRITD1Av1G190050.1">
    <property type="protein sequence ID" value="TRITD1Av1G190050.1"/>
    <property type="gene ID" value="TRITD1Av1G190050"/>
</dbReference>
<dbReference type="CDD" id="cd01837">
    <property type="entry name" value="SGNH_plant_lipase_like"/>
    <property type="match status" value="1"/>
</dbReference>
<dbReference type="InterPro" id="IPR035669">
    <property type="entry name" value="SGNH_plant_lipase-like"/>
</dbReference>
<keyword evidence="2" id="KW-0732">Signal</keyword>
<evidence type="ECO:0000256" key="1">
    <source>
        <dbReference type="ARBA" id="ARBA00008668"/>
    </source>
</evidence>
<evidence type="ECO:0000313" key="5">
    <source>
        <dbReference type="EMBL" id="VAH08954.1"/>
    </source>
</evidence>
<keyword evidence="6" id="KW-1185">Reference proteome</keyword>
<dbReference type="PANTHER" id="PTHR22835:SF260">
    <property type="entry name" value="OS05G0209600 PROTEIN"/>
    <property type="match status" value="1"/>
</dbReference>
<dbReference type="Proteomes" id="UP000324705">
    <property type="component" value="Chromosome 1A"/>
</dbReference>
<protein>
    <recommendedName>
        <fullName evidence="7">GDSL esterase/lipase</fullName>
    </recommendedName>
</protein>
<dbReference type="EMBL" id="LT934111">
    <property type="protein sequence ID" value="VAH08954.1"/>
    <property type="molecule type" value="Genomic_DNA"/>
</dbReference>
<sequence>MDFVEGLPRSSGCNSILVVVDKFSRAQMTALIHQHLLRARQQMKDLADKRRSDRIFAVDDWVFLKLHPYVQRSVATRANQKLAFRYFGPYQSSTSPNCGKHSLPRNRRKSNYQQRLLQVPYQRRFCKTGKCNVVPLKCRRSGFAGLINHPSWPHKDFMTESPYGETFFKRPTGRCSDGRVIVDFLGTYLPLGLSEHFGLPLLPASKAGGDFKKGANMAIIGATTMDFAFFQSIGLSDKIWNNGPLDTQIQWFRKLLPSACGKDCKRHLSKSLFVVGEFGGNDYNAALFSGRTMADVRGYVPRVVSHIVRGLENMIRLGAMDVVVPGVLPIGCFPIYLTLYGTSNAGDYDGDGCLKSHNELSAHHNSLLRRSLANLQRTYPRTRIMYADFYAQVIQMIRAPQNFGLKYGLKVCCGAGGQGKYNYNNKARCGMAGASACADPQNYLIWDGIHLTEAAYRSIANGWLKGPYCSPRILH</sequence>
<organism evidence="5 6">
    <name type="scientific">Triticum turgidum subsp. durum</name>
    <name type="common">Durum wheat</name>
    <name type="synonym">Triticum durum</name>
    <dbReference type="NCBI Taxonomy" id="4567"/>
    <lineage>
        <taxon>Eukaryota</taxon>
        <taxon>Viridiplantae</taxon>
        <taxon>Streptophyta</taxon>
        <taxon>Embryophyta</taxon>
        <taxon>Tracheophyta</taxon>
        <taxon>Spermatophyta</taxon>
        <taxon>Magnoliopsida</taxon>
        <taxon>Liliopsida</taxon>
        <taxon>Poales</taxon>
        <taxon>Poaceae</taxon>
        <taxon>BOP clade</taxon>
        <taxon>Pooideae</taxon>
        <taxon>Triticodae</taxon>
        <taxon>Triticeae</taxon>
        <taxon>Triticinae</taxon>
        <taxon>Triticum</taxon>
    </lineage>
</organism>